<keyword evidence="3" id="KW-0472">Membrane</keyword>
<name>A0A9D3ZHZ9_9ROSI</name>
<evidence type="ECO:0000256" key="2">
    <source>
        <dbReference type="ARBA" id="ARBA00022737"/>
    </source>
</evidence>
<dbReference type="GO" id="GO:0015250">
    <property type="term" value="F:water channel activity"/>
    <property type="evidence" value="ECO:0007669"/>
    <property type="project" value="InterPro"/>
</dbReference>
<keyword evidence="3" id="KW-0812">Transmembrane</keyword>
<evidence type="ECO:0000313" key="5">
    <source>
        <dbReference type="Proteomes" id="UP000828251"/>
    </source>
</evidence>
<keyword evidence="3" id="KW-1133">Transmembrane helix</keyword>
<keyword evidence="1" id="KW-0813">Transport</keyword>
<organism evidence="4 5">
    <name type="scientific">Gossypium stocksii</name>
    <dbReference type="NCBI Taxonomy" id="47602"/>
    <lineage>
        <taxon>Eukaryota</taxon>
        <taxon>Viridiplantae</taxon>
        <taxon>Streptophyta</taxon>
        <taxon>Embryophyta</taxon>
        <taxon>Tracheophyta</taxon>
        <taxon>Spermatophyta</taxon>
        <taxon>Magnoliopsida</taxon>
        <taxon>eudicotyledons</taxon>
        <taxon>Gunneridae</taxon>
        <taxon>Pentapetalae</taxon>
        <taxon>rosids</taxon>
        <taxon>malvids</taxon>
        <taxon>Malvales</taxon>
        <taxon>Malvaceae</taxon>
        <taxon>Malvoideae</taxon>
        <taxon>Gossypium</taxon>
    </lineage>
</organism>
<feature type="transmembrane region" description="Helical" evidence="3">
    <location>
        <begin position="30"/>
        <end position="49"/>
    </location>
</feature>
<dbReference type="PANTHER" id="PTHR46739:SF2">
    <property type="entry name" value="MAJOR INTRINSIC PROTEIN (MIP) FAMILY TRANSPORTER"/>
    <property type="match status" value="1"/>
</dbReference>
<evidence type="ECO:0000313" key="4">
    <source>
        <dbReference type="EMBL" id="KAH1038083.1"/>
    </source>
</evidence>
<comment type="caution">
    <text evidence="4">The sequence shown here is derived from an EMBL/GenBank/DDBJ whole genome shotgun (WGS) entry which is preliminary data.</text>
</comment>
<gene>
    <name evidence="4" type="ORF">J1N35_039826</name>
</gene>
<keyword evidence="5" id="KW-1185">Reference proteome</keyword>
<reference evidence="4 5" key="1">
    <citation type="journal article" date="2021" name="Plant Biotechnol. J.">
        <title>Multi-omics assisted identification of the key and species-specific regulatory components of drought-tolerant mechanisms in Gossypium stocksii.</title>
        <authorList>
            <person name="Yu D."/>
            <person name="Ke L."/>
            <person name="Zhang D."/>
            <person name="Wu Y."/>
            <person name="Sun Y."/>
            <person name="Mei J."/>
            <person name="Sun J."/>
            <person name="Sun Y."/>
        </authorList>
    </citation>
    <scope>NUCLEOTIDE SEQUENCE [LARGE SCALE GENOMIC DNA]</scope>
    <source>
        <strain evidence="5">cv. E1</strain>
        <tissue evidence="4">Leaf</tissue>
    </source>
</reference>
<dbReference type="InterPro" id="IPR044222">
    <property type="entry name" value="SIP1-1/2-like"/>
</dbReference>
<dbReference type="EMBL" id="JAIQCV010000012">
    <property type="protein sequence ID" value="KAH1038083.1"/>
    <property type="molecule type" value="Genomic_DNA"/>
</dbReference>
<accession>A0A9D3ZHZ9</accession>
<dbReference type="PANTHER" id="PTHR46739">
    <property type="entry name" value="AQUAPORIN SIP1-1"/>
    <property type="match status" value="1"/>
</dbReference>
<evidence type="ECO:0000256" key="1">
    <source>
        <dbReference type="ARBA" id="ARBA00022448"/>
    </source>
</evidence>
<protein>
    <submittedName>
        <fullName evidence="4">Uncharacterized protein</fullName>
    </submittedName>
</protein>
<sequence length="110" mass="12462">MADALLKFMWVFSMPFQIVAFLYLRPFPLATFFITTLLVSFMMFIFTIIDKVLGDATFNLISSITFYTTGLKKDWSTLSMAVRFPLQAAGVVGVKTVLGVLPKEYKETIK</sequence>
<keyword evidence="2" id="KW-0677">Repeat</keyword>
<proteinExistence type="predicted"/>
<dbReference type="Proteomes" id="UP000828251">
    <property type="component" value="Unassembled WGS sequence"/>
</dbReference>
<dbReference type="AlphaFoldDB" id="A0A9D3ZHZ9"/>
<evidence type="ECO:0000256" key="3">
    <source>
        <dbReference type="SAM" id="Phobius"/>
    </source>
</evidence>